<dbReference type="Proteomes" id="UP000077824">
    <property type="component" value="Chromosome"/>
</dbReference>
<accession>A0A172Y104</accession>
<feature type="region of interest" description="Disordered" evidence="1">
    <location>
        <begin position="92"/>
        <end position="130"/>
    </location>
</feature>
<dbReference type="NCBIfam" id="TIGR03741">
    <property type="entry name" value="PRTRC_E"/>
    <property type="match status" value="1"/>
</dbReference>
<proteinExistence type="predicted"/>
<dbReference type="AlphaFoldDB" id="A0A172Y104"/>
<dbReference type="RefSeq" id="WP_066759228.1">
    <property type="nucleotide sequence ID" value="NZ_CP015199.1"/>
</dbReference>
<gene>
    <name evidence="3" type="ORF">A0O34_21500</name>
</gene>
<reference evidence="3 4" key="1">
    <citation type="submission" date="2016-04" db="EMBL/GenBank/DDBJ databases">
        <title>Complete Genome Sequence of Chryseobacterium sp. IHBB 10212.</title>
        <authorList>
            <person name="Pal M."/>
            <person name="Swarnkar M.K."/>
            <person name="Kaushal K."/>
            <person name="Chhibber S."/>
            <person name="Singh A.K."/>
            <person name="Gulati A."/>
        </authorList>
    </citation>
    <scope>NUCLEOTIDE SEQUENCE [LARGE SCALE GENOMIC DNA]</scope>
    <source>
        <strain evidence="3 4">IHBB 10212</strain>
    </source>
</reference>
<sequence>MESTNFFNQIAQMNITGDLQITIKQGAESNWIVSVLLQNESCGDNAKHIIVPCTLRGTAQELDEDFFGTITSPLETASGLIVNMESFMKQMEEAKKHSAMEKEKTDKEKKEKEGKDKKFQEAMSKSTDLEKEKKYKEAWTALPKITDFPQHNEAIRKRMSELEKFLAPSLFGE</sequence>
<dbReference type="STRING" id="1685010.A0O34_21500"/>
<protein>
    <submittedName>
        <fullName evidence="3">Prtrc system protein e</fullName>
    </submittedName>
</protein>
<evidence type="ECO:0000259" key="2">
    <source>
        <dbReference type="Pfam" id="PF19556"/>
    </source>
</evidence>
<dbReference type="InterPro" id="IPR022273">
    <property type="entry name" value="PRTRC_protein-E"/>
</dbReference>
<dbReference type="OrthoDB" id="1050181at2"/>
<name>A0A172Y104_9FLAO</name>
<feature type="compositionally biased region" description="Basic and acidic residues" evidence="1">
    <location>
        <begin position="92"/>
        <end position="120"/>
    </location>
</feature>
<evidence type="ECO:0000256" key="1">
    <source>
        <dbReference type="SAM" id="MobiDB-lite"/>
    </source>
</evidence>
<evidence type="ECO:0000313" key="3">
    <source>
        <dbReference type="EMBL" id="ANF52938.1"/>
    </source>
</evidence>
<organism evidence="3 4">
    <name type="scientific">Chryseobacterium glaciei</name>
    <dbReference type="NCBI Taxonomy" id="1685010"/>
    <lineage>
        <taxon>Bacteria</taxon>
        <taxon>Pseudomonadati</taxon>
        <taxon>Bacteroidota</taxon>
        <taxon>Flavobacteriia</taxon>
        <taxon>Flavobacteriales</taxon>
        <taxon>Weeksellaceae</taxon>
        <taxon>Chryseobacterium group</taxon>
        <taxon>Chryseobacterium</taxon>
    </lineage>
</organism>
<evidence type="ECO:0000313" key="4">
    <source>
        <dbReference type="Proteomes" id="UP000077824"/>
    </source>
</evidence>
<dbReference type="Pfam" id="PF19556">
    <property type="entry name" value="PRTRC_E"/>
    <property type="match status" value="1"/>
</dbReference>
<feature type="domain" description="ParB-related ThiF-related cassette protein E" evidence="2">
    <location>
        <begin position="4"/>
        <end position="172"/>
    </location>
</feature>
<dbReference type="KEGG" id="chh:A0O34_21500"/>
<dbReference type="EMBL" id="CP015199">
    <property type="protein sequence ID" value="ANF52938.1"/>
    <property type="molecule type" value="Genomic_DNA"/>
</dbReference>
<keyword evidence="4" id="KW-1185">Reference proteome</keyword>